<dbReference type="EMBL" id="JAGMUX010000006">
    <property type="protein sequence ID" value="KAH7255278.1"/>
    <property type="molecule type" value="Genomic_DNA"/>
</dbReference>
<protein>
    <submittedName>
        <fullName evidence="1">Uncharacterized protein</fullName>
    </submittedName>
</protein>
<organism evidence="1 2">
    <name type="scientific">Fusarium redolens</name>
    <dbReference type="NCBI Taxonomy" id="48865"/>
    <lineage>
        <taxon>Eukaryota</taxon>
        <taxon>Fungi</taxon>
        <taxon>Dikarya</taxon>
        <taxon>Ascomycota</taxon>
        <taxon>Pezizomycotina</taxon>
        <taxon>Sordariomycetes</taxon>
        <taxon>Hypocreomycetidae</taxon>
        <taxon>Hypocreales</taxon>
        <taxon>Nectriaceae</taxon>
        <taxon>Fusarium</taxon>
        <taxon>Fusarium redolens species complex</taxon>
    </lineage>
</organism>
<reference evidence="1" key="1">
    <citation type="journal article" date="2021" name="Nat. Commun.">
        <title>Genetic determinants of endophytism in the Arabidopsis root mycobiome.</title>
        <authorList>
            <person name="Mesny F."/>
            <person name="Miyauchi S."/>
            <person name="Thiergart T."/>
            <person name="Pickel B."/>
            <person name="Atanasova L."/>
            <person name="Karlsson M."/>
            <person name="Huettel B."/>
            <person name="Barry K.W."/>
            <person name="Haridas S."/>
            <person name="Chen C."/>
            <person name="Bauer D."/>
            <person name="Andreopoulos W."/>
            <person name="Pangilinan J."/>
            <person name="LaButti K."/>
            <person name="Riley R."/>
            <person name="Lipzen A."/>
            <person name="Clum A."/>
            <person name="Drula E."/>
            <person name="Henrissat B."/>
            <person name="Kohler A."/>
            <person name="Grigoriev I.V."/>
            <person name="Martin F.M."/>
            <person name="Hacquard S."/>
        </authorList>
    </citation>
    <scope>NUCLEOTIDE SEQUENCE</scope>
    <source>
        <strain evidence="1">MPI-CAGE-AT-0023</strain>
    </source>
</reference>
<dbReference type="RefSeq" id="XP_046050847.1">
    <property type="nucleotide sequence ID" value="XM_046192427.1"/>
</dbReference>
<proteinExistence type="predicted"/>
<evidence type="ECO:0000313" key="1">
    <source>
        <dbReference type="EMBL" id="KAH7255278.1"/>
    </source>
</evidence>
<evidence type="ECO:0000313" key="2">
    <source>
        <dbReference type="Proteomes" id="UP000720189"/>
    </source>
</evidence>
<gene>
    <name evidence="1" type="ORF">BKA55DRAFT_563723</name>
</gene>
<dbReference type="Proteomes" id="UP000720189">
    <property type="component" value="Unassembled WGS sequence"/>
</dbReference>
<dbReference type="GeneID" id="70222381"/>
<dbReference type="OrthoDB" id="5098353at2759"/>
<name>A0A9P9HE66_FUSRE</name>
<accession>A0A9P9HE66</accession>
<dbReference type="AlphaFoldDB" id="A0A9P9HE66"/>
<keyword evidence="2" id="KW-1185">Reference proteome</keyword>
<comment type="caution">
    <text evidence="1">The sequence shown here is derived from an EMBL/GenBank/DDBJ whole genome shotgun (WGS) entry which is preliminary data.</text>
</comment>
<sequence length="84" mass="9252">MLFMVITTVAYQLPERSDNNSPPTNSSEIELALMSGQSSINETPSKNSPYFNEQVSVCSHAPLPVESKGSIERSYDEQEIDLTA</sequence>